<reference evidence="2" key="1">
    <citation type="submission" date="2013-03" db="EMBL/GenBank/DDBJ databases">
        <authorList>
            <person name="Aslett M."/>
        </authorList>
    </citation>
    <scope>NUCLEOTIDE SEQUENCE [LARGE SCALE GENOMIC DNA]</scope>
    <source>
        <strain evidence="2">ISE/inbred ISE</strain>
    </source>
</reference>
<feature type="domain" description="Reverse transcriptase" evidence="1">
    <location>
        <begin position="1"/>
        <end position="114"/>
    </location>
</feature>
<evidence type="ECO:0000259" key="1">
    <source>
        <dbReference type="PROSITE" id="PS50878"/>
    </source>
</evidence>
<dbReference type="PROSITE" id="PS50878">
    <property type="entry name" value="RT_POL"/>
    <property type="match status" value="1"/>
</dbReference>
<accession>W6NHM7</accession>
<organism evidence="2">
    <name type="scientific">Haemonchus contortus</name>
    <name type="common">Barber pole worm</name>
    <dbReference type="NCBI Taxonomy" id="6289"/>
    <lineage>
        <taxon>Eukaryota</taxon>
        <taxon>Metazoa</taxon>
        <taxon>Ecdysozoa</taxon>
        <taxon>Nematoda</taxon>
        <taxon>Chromadorea</taxon>
        <taxon>Rhabditida</taxon>
        <taxon>Rhabditina</taxon>
        <taxon>Rhabditomorpha</taxon>
        <taxon>Strongyloidea</taxon>
        <taxon>Trichostrongylidae</taxon>
        <taxon>Haemonchus</taxon>
    </lineage>
</organism>
<dbReference type="InterPro" id="IPR000477">
    <property type="entry name" value="RT_dom"/>
</dbReference>
<proteinExistence type="predicted"/>
<comment type="caution">
    <text evidence="2">The sequence shown here is derived from an EMBL/GenBank/DDBJ whole genome shotgun (WGS) entry which is preliminary data.</text>
</comment>
<reference evidence="2" key="2">
    <citation type="submission" date="2013-05" db="EMBL/GenBank/DDBJ databases">
        <title>The genome and transcriptome of Haemonchus contortus: a key model parasite for drug and vaccine discovery.</title>
        <authorList>
            <person name="Laing R."/>
            <person name="Kikuchi T."/>
            <person name="Martinelli A."/>
            <person name="Tsai I.J."/>
            <person name="Beech R.N."/>
            <person name="Redman E."/>
            <person name="Holroyd N."/>
            <person name="Bartley D.J."/>
            <person name="Beasley H."/>
            <person name="Britton C."/>
            <person name="Curran D."/>
            <person name="Devaney E."/>
            <person name="Gilabert A."/>
            <person name="Jackson F."/>
            <person name="Hunt M."/>
            <person name="Johnston S."/>
            <person name="Kryukov I."/>
            <person name="Li K."/>
            <person name="Morrison A.A."/>
            <person name="Reid A.J."/>
            <person name="Sargison N."/>
            <person name="Saunders G."/>
            <person name="Wasmuth J.D."/>
            <person name="Wolstenholme A."/>
            <person name="Berriman M."/>
            <person name="Gilleard J.S."/>
            <person name="Cotton J.A."/>
        </authorList>
    </citation>
    <scope>NUCLEOTIDE SEQUENCE [LARGE SCALE GENOMIC DNA]</scope>
    <source>
        <strain evidence="2">ISE/inbred ISE</strain>
    </source>
</reference>
<sequence>MISPFCREVVNVVKRGFRQGDTISPELFNAALENIMRHLEWEEMGVKVDGRYPHNLRCADDIMLIISIEQAERMLAEFDCACGKISLRLNLTKTMFMKRGMVPDAFFSLNGRNISECSSNVYLGREVNMNDLTPEPCRKRAAWRAFKNIEGVRKKTMNIRLWLTFSTLLSFLL</sequence>
<evidence type="ECO:0000313" key="2">
    <source>
        <dbReference type="EMBL" id="CDL96295.1"/>
    </source>
</evidence>
<name>W6NHM7_HAECO</name>
<dbReference type="EMBL" id="CAVP010060138">
    <property type="protein sequence ID" value="CDL96295.1"/>
    <property type="molecule type" value="Genomic_DNA"/>
</dbReference>
<dbReference type="Pfam" id="PF00078">
    <property type="entry name" value="RVT_1"/>
    <property type="match status" value="1"/>
</dbReference>
<dbReference type="PANTHER" id="PTHR47027">
    <property type="entry name" value="REVERSE TRANSCRIPTASE DOMAIN-CONTAINING PROTEIN"/>
    <property type="match status" value="1"/>
</dbReference>
<gene>
    <name evidence="2" type="ORF">HCOI_01859300</name>
</gene>
<dbReference type="AlphaFoldDB" id="W6NHM7"/>
<protein>
    <submittedName>
        <fullName evidence="2">Uncharacterized protein LOC764941</fullName>
    </submittedName>
</protein>
<dbReference type="PANTHER" id="PTHR47027:SF20">
    <property type="entry name" value="REVERSE TRANSCRIPTASE-LIKE PROTEIN WITH RNA-DIRECTED DNA POLYMERASE DOMAIN"/>
    <property type="match status" value="1"/>
</dbReference>